<dbReference type="SMART" id="SM00387">
    <property type="entry name" value="HATPase_c"/>
    <property type="match status" value="1"/>
</dbReference>
<dbReference type="InterPro" id="IPR003661">
    <property type="entry name" value="HisK_dim/P_dom"/>
</dbReference>
<evidence type="ECO:0000256" key="1">
    <source>
        <dbReference type="ARBA" id="ARBA00000085"/>
    </source>
</evidence>
<evidence type="ECO:0000256" key="2">
    <source>
        <dbReference type="ARBA" id="ARBA00012438"/>
    </source>
</evidence>
<feature type="transmembrane region" description="Helical" evidence="4">
    <location>
        <begin position="12"/>
        <end position="29"/>
    </location>
</feature>
<name>A0A846QS12_9BACT</name>
<dbReference type="EMBL" id="JAATJA010000004">
    <property type="protein sequence ID" value="NJB69322.1"/>
    <property type="molecule type" value="Genomic_DNA"/>
</dbReference>
<keyword evidence="7" id="KW-1185">Reference proteome</keyword>
<dbReference type="Gene3D" id="3.30.450.20">
    <property type="entry name" value="PAS domain"/>
    <property type="match status" value="1"/>
</dbReference>
<dbReference type="GO" id="GO:0000155">
    <property type="term" value="F:phosphorelay sensor kinase activity"/>
    <property type="evidence" value="ECO:0007669"/>
    <property type="project" value="InterPro"/>
</dbReference>
<dbReference type="AlphaFoldDB" id="A0A846QS12"/>
<dbReference type="PRINTS" id="PR00344">
    <property type="entry name" value="BCTRLSENSOR"/>
</dbReference>
<protein>
    <recommendedName>
        <fullName evidence="2">histidine kinase</fullName>
        <ecNumber evidence="2">2.7.13.3</ecNumber>
    </recommendedName>
</protein>
<dbReference type="InterPro" id="IPR013656">
    <property type="entry name" value="PAS_4"/>
</dbReference>
<feature type="domain" description="Histidine kinase" evidence="5">
    <location>
        <begin position="214"/>
        <end position="458"/>
    </location>
</feature>
<reference evidence="6 7" key="1">
    <citation type="submission" date="2020-03" db="EMBL/GenBank/DDBJ databases">
        <title>Genomic Encyclopedia of Type Strains, Phase IV (KMG-IV): sequencing the most valuable type-strain genomes for metagenomic binning, comparative biology and taxonomic classification.</title>
        <authorList>
            <person name="Goeker M."/>
        </authorList>
    </citation>
    <scope>NUCLEOTIDE SEQUENCE [LARGE SCALE GENOMIC DNA]</scope>
    <source>
        <strain evidence="6 7">DSM 24233</strain>
    </source>
</reference>
<dbReference type="Pfam" id="PF08448">
    <property type="entry name" value="PAS_4"/>
    <property type="match status" value="1"/>
</dbReference>
<feature type="transmembrane region" description="Helical" evidence="4">
    <location>
        <begin position="49"/>
        <end position="66"/>
    </location>
</feature>
<proteinExistence type="predicted"/>
<dbReference type="InterPro" id="IPR036890">
    <property type="entry name" value="HATPase_C_sf"/>
</dbReference>
<comment type="caution">
    <text evidence="6">The sequence shown here is derived from an EMBL/GenBank/DDBJ whole genome shotgun (WGS) entry which is preliminary data.</text>
</comment>
<evidence type="ECO:0000256" key="4">
    <source>
        <dbReference type="SAM" id="Phobius"/>
    </source>
</evidence>
<dbReference type="SUPFAM" id="SSF55874">
    <property type="entry name" value="ATPase domain of HSP90 chaperone/DNA topoisomerase II/histidine kinase"/>
    <property type="match status" value="1"/>
</dbReference>
<dbReference type="SMART" id="SM00388">
    <property type="entry name" value="HisKA"/>
    <property type="match status" value="1"/>
</dbReference>
<dbReference type="RefSeq" id="WP_167942402.1">
    <property type="nucleotide sequence ID" value="NZ_JAATJA010000004.1"/>
</dbReference>
<dbReference type="PROSITE" id="PS50109">
    <property type="entry name" value="HIS_KIN"/>
    <property type="match status" value="1"/>
</dbReference>
<evidence type="ECO:0000313" key="6">
    <source>
        <dbReference type="EMBL" id="NJB69322.1"/>
    </source>
</evidence>
<dbReference type="Pfam" id="PF02518">
    <property type="entry name" value="HATPase_c"/>
    <property type="match status" value="1"/>
</dbReference>
<dbReference type="InterPro" id="IPR004358">
    <property type="entry name" value="Sig_transdc_His_kin-like_C"/>
</dbReference>
<evidence type="ECO:0000256" key="3">
    <source>
        <dbReference type="ARBA" id="ARBA00022553"/>
    </source>
</evidence>
<dbReference type="PANTHER" id="PTHR43065:SF42">
    <property type="entry name" value="TWO-COMPONENT SENSOR PPRA"/>
    <property type="match status" value="1"/>
</dbReference>
<dbReference type="InterPro" id="IPR036097">
    <property type="entry name" value="HisK_dim/P_sf"/>
</dbReference>
<dbReference type="SUPFAM" id="SSF55785">
    <property type="entry name" value="PYP-like sensor domain (PAS domain)"/>
    <property type="match status" value="1"/>
</dbReference>
<keyword evidence="4" id="KW-0472">Membrane</keyword>
<sequence length="464" mass="50662">MPVKRIRVDRALVTVLVYAVFGFAWILFSDWALEMLVPDPRIALVIQTWKGWLFVLVTALLLYGMIRRNFAALRTSERQAWILGARLRSVMDSMACAVIAIDADGRVVAVNTVALAMAERDEEALGADVFEAFAVLEPCREQLALALSGRRPPSVRLESSGGVAPRHLVAESFPLAGGEGGAVLRVDDVTEQVRLESMMAQTEKMISVGGLASGMAHEINNPLSGIVQGAQNIMRRLDPLMGTNAEVAERLGVPVESVRGYLEERGVLRMLDGIRESALRAARIVSNMLDFARRSDSSPVPCDLNAVVAGAVELASGDYSLRRGYDFLAIEIVREFADPPPPVCCHRSELEQVVFGLLKNAAQAMTDAGTANPRIVLRTGRRGEWGFLEVEDNGPGMPPEVQRRVFEPFYTTKPPGEGTGMGLSVAYFIIVRNHGGQFQVETRPGQGARFTVLLPILEPDECHL</sequence>
<dbReference type="InterPro" id="IPR003594">
    <property type="entry name" value="HATPase_dom"/>
</dbReference>
<dbReference type="PANTHER" id="PTHR43065">
    <property type="entry name" value="SENSOR HISTIDINE KINASE"/>
    <property type="match status" value="1"/>
</dbReference>
<accession>A0A846QS12</accession>
<dbReference type="Gene3D" id="3.30.565.10">
    <property type="entry name" value="Histidine kinase-like ATPase, C-terminal domain"/>
    <property type="match status" value="1"/>
</dbReference>
<evidence type="ECO:0000259" key="5">
    <source>
        <dbReference type="PROSITE" id="PS50109"/>
    </source>
</evidence>
<keyword evidence="4" id="KW-0812">Transmembrane</keyword>
<dbReference type="InterPro" id="IPR035965">
    <property type="entry name" value="PAS-like_dom_sf"/>
</dbReference>
<dbReference type="SUPFAM" id="SSF47384">
    <property type="entry name" value="Homodimeric domain of signal transducing histidine kinase"/>
    <property type="match status" value="1"/>
</dbReference>
<dbReference type="EC" id="2.7.13.3" evidence="2"/>
<keyword evidence="4" id="KW-1133">Transmembrane helix</keyword>
<gene>
    <name evidence="6" type="ORF">GGQ74_003019</name>
</gene>
<dbReference type="Proteomes" id="UP000580856">
    <property type="component" value="Unassembled WGS sequence"/>
</dbReference>
<dbReference type="InterPro" id="IPR005467">
    <property type="entry name" value="His_kinase_dom"/>
</dbReference>
<dbReference type="Gene3D" id="1.10.287.130">
    <property type="match status" value="1"/>
</dbReference>
<dbReference type="CDD" id="cd00082">
    <property type="entry name" value="HisKA"/>
    <property type="match status" value="1"/>
</dbReference>
<evidence type="ECO:0000313" key="7">
    <source>
        <dbReference type="Proteomes" id="UP000580856"/>
    </source>
</evidence>
<comment type="catalytic activity">
    <reaction evidence="1">
        <text>ATP + protein L-histidine = ADP + protein N-phospho-L-histidine.</text>
        <dbReference type="EC" id="2.7.13.3"/>
    </reaction>
</comment>
<keyword evidence="3" id="KW-0597">Phosphoprotein</keyword>
<organism evidence="6 7">
    <name type="scientific">Desulfobaculum xiamenense</name>
    <dbReference type="NCBI Taxonomy" id="995050"/>
    <lineage>
        <taxon>Bacteria</taxon>
        <taxon>Pseudomonadati</taxon>
        <taxon>Thermodesulfobacteriota</taxon>
        <taxon>Desulfovibrionia</taxon>
        <taxon>Desulfovibrionales</taxon>
        <taxon>Desulfovibrionaceae</taxon>
        <taxon>Desulfobaculum</taxon>
    </lineage>
</organism>